<dbReference type="SUPFAM" id="SSF57845">
    <property type="entry name" value="B-box zinc-binding domain"/>
    <property type="match status" value="1"/>
</dbReference>
<evidence type="ECO:0000256" key="5">
    <source>
        <dbReference type="SAM" id="Coils"/>
    </source>
</evidence>
<gene>
    <name evidence="8" type="ORF">HOLleu_39607</name>
</gene>
<dbReference type="InterPro" id="IPR047153">
    <property type="entry name" value="TRIM45/56/19-like"/>
</dbReference>
<dbReference type="Gene3D" id="1.20.120.560">
    <property type="entry name" value="alix/aip1 in complex with the ypdl late domain"/>
    <property type="match status" value="1"/>
</dbReference>
<sequence>MLVPLMKDEGSSKDSYEIVKMLHKVRADIEEKNADLEKNPLTHIEVELIELKEELELPECFPPKLLKALLTISKAKEPIQLLVKCMKDLSNVFIDVDVAINEMDDILKGKDTTEMQKNFGPASVEIYQTFKSVLQKWKYSHYKLNNESNELRNCIDVYLEDIKLLAGPLEDIRAALPSLRAVEASVYKAQTNLIIKLKKLDEMKKQRKYLEEHLRERLWKDDASYTVDTQQSMKIQAFFQEELEKYTPLQTDIFLNLHAQDDILQALSDAYDVWKESRKVMADTIQKYVGPMYAIPAAHRVIATLNVKINCIQVMAEGLSLNLSCSICFDEYKTPKMLPCGHSFCRRCVSRICTEMGPSYRQCPKCRKKITLPASRKVDDFPTNFDLVDAISSQTLKHTRTKKNSCDKQQNIDPACECPKHTKRQMEFYCKSCQKQVCDNCLKNDHKPDRHRIVTASDIAGNLLRELQKLKDELKHHQEEEKSLGEQIKKGFNCYQQDKKRLEEEIRTTLQIEQEKLKKAAEDLLKELNTKVEEPDATYADLQKKYTDLQALSRQSNERLNNLDQHFKKLHVSYSTEIPKICKSIERLKDELESLKITCQWTQTSVGFNFIPNRPTTCKLGKLTKVLGLKPTILQPTNQLAYLKVLLTRSLSKTTL</sequence>
<keyword evidence="5" id="KW-0175">Coiled coil</keyword>
<evidence type="ECO:0000259" key="7">
    <source>
        <dbReference type="PROSITE" id="PS50119"/>
    </source>
</evidence>
<dbReference type="SUPFAM" id="SSF57850">
    <property type="entry name" value="RING/U-box"/>
    <property type="match status" value="1"/>
</dbReference>
<name>A0A9Q0YG84_HOLLE</name>
<evidence type="ECO:0000256" key="3">
    <source>
        <dbReference type="ARBA" id="ARBA00022833"/>
    </source>
</evidence>
<proteinExistence type="predicted"/>
<dbReference type="Pfam" id="PF13949">
    <property type="entry name" value="ALIX_LYPXL_bnd"/>
    <property type="match status" value="1"/>
</dbReference>
<dbReference type="Proteomes" id="UP001152320">
    <property type="component" value="Chromosome 21"/>
</dbReference>
<dbReference type="GO" id="GO:0008270">
    <property type="term" value="F:zinc ion binding"/>
    <property type="evidence" value="ECO:0007669"/>
    <property type="project" value="UniProtKB-KW"/>
</dbReference>
<keyword evidence="3" id="KW-0862">Zinc</keyword>
<evidence type="ECO:0000313" key="9">
    <source>
        <dbReference type="Proteomes" id="UP001152320"/>
    </source>
</evidence>
<dbReference type="InterPro" id="IPR000315">
    <property type="entry name" value="Znf_B-box"/>
</dbReference>
<keyword evidence="9" id="KW-1185">Reference proteome</keyword>
<evidence type="ECO:0000256" key="2">
    <source>
        <dbReference type="ARBA" id="ARBA00022771"/>
    </source>
</evidence>
<dbReference type="PROSITE" id="PS50119">
    <property type="entry name" value="ZF_BBOX"/>
    <property type="match status" value="1"/>
</dbReference>
<dbReference type="PROSITE" id="PS00518">
    <property type="entry name" value="ZF_RING_1"/>
    <property type="match status" value="1"/>
</dbReference>
<keyword evidence="1" id="KW-0479">Metal-binding</keyword>
<organism evidence="8 9">
    <name type="scientific">Holothuria leucospilota</name>
    <name type="common">Black long sea cucumber</name>
    <name type="synonym">Mertensiothuria leucospilota</name>
    <dbReference type="NCBI Taxonomy" id="206669"/>
    <lineage>
        <taxon>Eukaryota</taxon>
        <taxon>Metazoa</taxon>
        <taxon>Echinodermata</taxon>
        <taxon>Eleutherozoa</taxon>
        <taxon>Echinozoa</taxon>
        <taxon>Holothuroidea</taxon>
        <taxon>Aspidochirotacea</taxon>
        <taxon>Aspidochirotida</taxon>
        <taxon>Holothuriidae</taxon>
        <taxon>Holothuria</taxon>
    </lineage>
</organism>
<evidence type="ECO:0000256" key="4">
    <source>
        <dbReference type="PROSITE-ProRule" id="PRU00024"/>
    </source>
</evidence>
<comment type="caution">
    <text evidence="8">The sequence shown here is derived from an EMBL/GenBank/DDBJ whole genome shotgun (WGS) entry which is preliminary data.</text>
</comment>
<evidence type="ECO:0000256" key="1">
    <source>
        <dbReference type="ARBA" id="ARBA00022723"/>
    </source>
</evidence>
<evidence type="ECO:0000313" key="8">
    <source>
        <dbReference type="EMBL" id="KAJ8022193.1"/>
    </source>
</evidence>
<dbReference type="Pfam" id="PF00643">
    <property type="entry name" value="zf-B_box"/>
    <property type="match status" value="1"/>
</dbReference>
<dbReference type="Gene3D" id="3.30.160.60">
    <property type="entry name" value="Classic Zinc Finger"/>
    <property type="match status" value="1"/>
</dbReference>
<dbReference type="SMART" id="SM00184">
    <property type="entry name" value="RING"/>
    <property type="match status" value="1"/>
</dbReference>
<dbReference type="PANTHER" id="PTHR25462">
    <property type="entry name" value="BONUS, ISOFORM C-RELATED"/>
    <property type="match status" value="1"/>
</dbReference>
<feature type="domain" description="B box-type" evidence="7">
    <location>
        <begin position="413"/>
        <end position="456"/>
    </location>
</feature>
<dbReference type="EMBL" id="JAIZAY010000021">
    <property type="protein sequence ID" value="KAJ8022193.1"/>
    <property type="molecule type" value="Genomic_DNA"/>
</dbReference>
<keyword evidence="2 4" id="KW-0863">Zinc-finger</keyword>
<dbReference type="InterPro" id="IPR001841">
    <property type="entry name" value="Znf_RING"/>
</dbReference>
<dbReference type="PANTHER" id="PTHR25462:SF296">
    <property type="entry name" value="MEIOTIC P26, ISOFORM F"/>
    <property type="match status" value="1"/>
</dbReference>
<evidence type="ECO:0000259" key="6">
    <source>
        <dbReference type="PROSITE" id="PS50089"/>
    </source>
</evidence>
<dbReference type="InterPro" id="IPR025304">
    <property type="entry name" value="ALIX_V_dom"/>
</dbReference>
<dbReference type="Gene3D" id="3.30.40.10">
    <property type="entry name" value="Zinc/RING finger domain, C3HC4 (zinc finger)"/>
    <property type="match status" value="1"/>
</dbReference>
<accession>A0A9Q0YG84</accession>
<feature type="domain" description="RING-type" evidence="6">
    <location>
        <begin position="325"/>
        <end position="367"/>
    </location>
</feature>
<dbReference type="InterPro" id="IPR017907">
    <property type="entry name" value="Znf_RING_CS"/>
</dbReference>
<protein>
    <submittedName>
        <fullName evidence="8">Tyrosine-protein phosphatase non-receptor type 23</fullName>
    </submittedName>
</protein>
<feature type="coiled-coil region" evidence="5">
    <location>
        <begin position="453"/>
        <end position="559"/>
    </location>
</feature>
<dbReference type="PROSITE" id="PS50089">
    <property type="entry name" value="ZF_RING_2"/>
    <property type="match status" value="1"/>
</dbReference>
<dbReference type="Pfam" id="PF00097">
    <property type="entry name" value="zf-C3HC4"/>
    <property type="match status" value="1"/>
</dbReference>
<dbReference type="InterPro" id="IPR018957">
    <property type="entry name" value="Znf_C3HC4_RING-type"/>
</dbReference>
<dbReference type="InterPro" id="IPR013083">
    <property type="entry name" value="Znf_RING/FYVE/PHD"/>
</dbReference>
<dbReference type="AlphaFoldDB" id="A0A9Q0YG84"/>
<dbReference type="OrthoDB" id="252722at2759"/>
<reference evidence="8" key="1">
    <citation type="submission" date="2021-10" db="EMBL/GenBank/DDBJ databases">
        <title>Tropical sea cucumber genome reveals ecological adaptation and Cuvierian tubules defense mechanism.</title>
        <authorList>
            <person name="Chen T."/>
        </authorList>
    </citation>
    <scope>NUCLEOTIDE SEQUENCE</scope>
    <source>
        <strain evidence="8">Nanhai2018</strain>
        <tissue evidence="8">Muscle</tissue>
    </source>
</reference>